<dbReference type="InterPro" id="IPR027417">
    <property type="entry name" value="P-loop_NTPase"/>
</dbReference>
<reference evidence="4" key="1">
    <citation type="journal article" date="2012" name="MBio">
        <title>Comparative genome analysis of Trichophyton rubrum and related dermatophytes reveals candidate genes involved in infection.</title>
        <authorList>
            <person name="Martinez D.A."/>
            <person name="Oliver B.G."/>
            <person name="Graeser Y."/>
            <person name="Goldberg J.M."/>
            <person name="Li W."/>
            <person name="Martinez-Rossi N.M."/>
            <person name="Monod M."/>
            <person name="Shelest E."/>
            <person name="Barton R.C."/>
            <person name="Birch E."/>
            <person name="Brakhage A.A."/>
            <person name="Chen Z."/>
            <person name="Gurr S.J."/>
            <person name="Heiman D."/>
            <person name="Heitman J."/>
            <person name="Kosti I."/>
            <person name="Rossi A."/>
            <person name="Saif S."/>
            <person name="Samalova M."/>
            <person name="Saunders C.W."/>
            <person name="Shea T."/>
            <person name="Summerbell R.C."/>
            <person name="Xu J."/>
            <person name="Young S."/>
            <person name="Zeng Q."/>
            <person name="Birren B.W."/>
            <person name="Cuomo C.A."/>
            <person name="White T.C."/>
        </authorList>
    </citation>
    <scope>NUCLEOTIDE SEQUENCE [LARGE SCALE GENOMIC DNA]</scope>
    <source>
        <strain evidence="4">CBS 112818</strain>
    </source>
</reference>
<evidence type="ECO:0000313" key="3">
    <source>
        <dbReference type="EMBL" id="EGD95579.1"/>
    </source>
</evidence>
<dbReference type="InterPro" id="IPR003593">
    <property type="entry name" value="AAA+_ATPase"/>
</dbReference>
<dbReference type="CDD" id="cd19481">
    <property type="entry name" value="RecA-like_protease"/>
    <property type="match status" value="1"/>
</dbReference>
<dbReference type="OrthoDB" id="10042665at2759"/>
<dbReference type="Pfam" id="PF00004">
    <property type="entry name" value="AAA"/>
    <property type="match status" value="1"/>
</dbReference>
<feature type="domain" description="AAA+ ATPase" evidence="2">
    <location>
        <begin position="500"/>
        <end position="630"/>
    </location>
</feature>
<evidence type="ECO:0000256" key="1">
    <source>
        <dbReference type="SAM" id="MobiDB-lite"/>
    </source>
</evidence>
<dbReference type="SMART" id="SM00382">
    <property type="entry name" value="AAA"/>
    <property type="match status" value="1"/>
</dbReference>
<dbReference type="InterPro" id="IPR003959">
    <property type="entry name" value="ATPase_AAA_core"/>
</dbReference>
<organism evidence="3 4">
    <name type="scientific">Trichophyton tonsurans (strain CBS 112818)</name>
    <name type="common">Scalp ringworm fungus</name>
    <dbReference type="NCBI Taxonomy" id="647933"/>
    <lineage>
        <taxon>Eukaryota</taxon>
        <taxon>Fungi</taxon>
        <taxon>Dikarya</taxon>
        <taxon>Ascomycota</taxon>
        <taxon>Pezizomycotina</taxon>
        <taxon>Eurotiomycetes</taxon>
        <taxon>Eurotiomycetidae</taxon>
        <taxon>Onygenales</taxon>
        <taxon>Arthrodermataceae</taxon>
        <taxon>Trichophyton</taxon>
    </lineage>
</organism>
<dbReference type="InterPro" id="IPR054289">
    <property type="entry name" value="DUF7025"/>
</dbReference>
<dbReference type="GO" id="GO:0016887">
    <property type="term" value="F:ATP hydrolysis activity"/>
    <property type="evidence" value="ECO:0007669"/>
    <property type="project" value="InterPro"/>
</dbReference>
<proteinExistence type="predicted"/>
<dbReference type="AlphaFoldDB" id="F2RWA5"/>
<dbReference type="GO" id="GO:0005524">
    <property type="term" value="F:ATP binding"/>
    <property type="evidence" value="ECO:0007669"/>
    <property type="project" value="InterPro"/>
</dbReference>
<dbReference type="HOGENOM" id="CLU_004471_6_5_1"/>
<keyword evidence="4" id="KW-1185">Reference proteome</keyword>
<dbReference type="Gene3D" id="3.40.50.300">
    <property type="entry name" value="P-loop containing nucleotide triphosphate hydrolases"/>
    <property type="match status" value="1"/>
</dbReference>
<sequence>MTQTEKLTNQTAPPSPLPHTPPNSPSCGHPKCVTDEARNRGALVPNTDPALRTPPPADETSWNSPENEPMVMEMFRTSAKPKEATAVEPEFVEVKEIWEKSTSRYKVVETFEETRNAYEPDRYIFIVRERVDKDSKRTTTYVDIKSMPLCEILRNIMKDVKCVSLHEEEFTVERNLLYNFLSDFERYMEEAKVDQKREGSLRHLALLVNHVKDAYSRVTERLVALLRNGEITYDLLWAIFKPGAIVYGTCFGTGKPRCVVFEAGEVKEKQNGLEYYRLECHYLDFDGEIFGTAGVRLEISKFRGSRSIHSLEAFPLNLHLQKDDIRQSLIDCGRKFHQLVGKHTRHCRGRAFFVEMGQPVIVNIDSRVVIDTAFFYQMNPNYSRPKIDKVNKCKTTDDYVDIDLDLLERDRVRCDGVLASAIKEEDLLICCLTVPGFSFNDKLFLEFAVADIDVVEWAPASFDCLTIPAEKKEILTALAMTRLGLVGGTSFDDVVTGKGRGLNVILHGPPGVGKTLTAEAMSEKFQRPLYSISSGELIAEPGKLEAALTNIFKVAKHSNAILLLDEADVFLERRSSYNEFHNRLVSVFLRKLEYFDGILFLTTNRMVDFDDAILSRIHLKRKQIWRHFISEAATHQGPPDLSAADIDCLEALELNGREIKNLAAISHALATVAKERVSFAHLQRASKANEKFFDEFNRIDQMNSMYT</sequence>
<feature type="compositionally biased region" description="Pro residues" evidence="1">
    <location>
        <begin position="13"/>
        <end position="24"/>
    </location>
</feature>
<dbReference type="PANTHER" id="PTHR46411">
    <property type="entry name" value="FAMILY ATPASE, PUTATIVE-RELATED"/>
    <property type="match status" value="1"/>
</dbReference>
<dbReference type="PANTHER" id="PTHR46411:SF3">
    <property type="entry name" value="AAA+ ATPASE DOMAIN-CONTAINING PROTEIN"/>
    <property type="match status" value="1"/>
</dbReference>
<dbReference type="EMBL" id="GG698489">
    <property type="protein sequence ID" value="EGD95579.1"/>
    <property type="molecule type" value="Genomic_DNA"/>
</dbReference>
<gene>
    <name evidence="3" type="ORF">TESG_03053</name>
</gene>
<dbReference type="Pfam" id="PF22942">
    <property type="entry name" value="DUF7025"/>
    <property type="match status" value="1"/>
</dbReference>
<dbReference type="Proteomes" id="UP000009172">
    <property type="component" value="Unassembled WGS sequence"/>
</dbReference>
<evidence type="ECO:0000313" key="4">
    <source>
        <dbReference type="Proteomes" id="UP000009172"/>
    </source>
</evidence>
<name>F2RWA5_TRIT1</name>
<feature type="region of interest" description="Disordered" evidence="1">
    <location>
        <begin position="1"/>
        <end position="67"/>
    </location>
</feature>
<dbReference type="SUPFAM" id="SSF52540">
    <property type="entry name" value="P-loop containing nucleoside triphosphate hydrolases"/>
    <property type="match status" value="1"/>
</dbReference>
<evidence type="ECO:0000259" key="2">
    <source>
        <dbReference type="SMART" id="SM00382"/>
    </source>
</evidence>
<feature type="compositionally biased region" description="Polar residues" evidence="1">
    <location>
        <begin position="1"/>
        <end position="12"/>
    </location>
</feature>
<protein>
    <recommendedName>
        <fullName evidence="2">AAA+ ATPase domain-containing protein</fullName>
    </recommendedName>
</protein>
<accession>F2RWA5</accession>